<dbReference type="PANTHER" id="PTHR33406:SF6">
    <property type="entry name" value="MEMBRANE PROTEIN YDGH-RELATED"/>
    <property type="match status" value="1"/>
</dbReference>
<keyword evidence="11" id="KW-1185">Reference proteome</keyword>
<feature type="transmembrane region" description="Helical" evidence="7">
    <location>
        <begin position="323"/>
        <end position="344"/>
    </location>
</feature>
<evidence type="ECO:0000256" key="5">
    <source>
        <dbReference type="ARBA" id="ARBA00022989"/>
    </source>
</evidence>
<dbReference type="SUPFAM" id="SSF82866">
    <property type="entry name" value="Multidrug efflux transporter AcrB transmembrane domain"/>
    <property type="match status" value="2"/>
</dbReference>
<organism evidence="9 11">
    <name type="scientific">Durusdinium trenchii</name>
    <dbReference type="NCBI Taxonomy" id="1381693"/>
    <lineage>
        <taxon>Eukaryota</taxon>
        <taxon>Sar</taxon>
        <taxon>Alveolata</taxon>
        <taxon>Dinophyceae</taxon>
        <taxon>Suessiales</taxon>
        <taxon>Symbiodiniaceae</taxon>
        <taxon>Durusdinium</taxon>
    </lineage>
</organism>
<evidence type="ECO:0000313" key="9">
    <source>
        <dbReference type="EMBL" id="CAK9024820.1"/>
    </source>
</evidence>
<dbReference type="InterPro" id="IPR050545">
    <property type="entry name" value="Mycobact_MmpL"/>
</dbReference>
<evidence type="ECO:0000256" key="4">
    <source>
        <dbReference type="ARBA" id="ARBA00022692"/>
    </source>
</evidence>
<reference evidence="9 11" key="1">
    <citation type="submission" date="2024-02" db="EMBL/GenBank/DDBJ databases">
        <authorList>
            <person name="Chen Y."/>
            <person name="Shah S."/>
            <person name="Dougan E. K."/>
            <person name="Thang M."/>
            <person name="Chan C."/>
        </authorList>
    </citation>
    <scope>NUCLEOTIDE SEQUENCE [LARGE SCALE GENOMIC DNA]</scope>
</reference>
<dbReference type="Proteomes" id="UP001642484">
    <property type="component" value="Unassembled WGS sequence"/>
</dbReference>
<feature type="transmembrane region" description="Helical" evidence="7">
    <location>
        <begin position="679"/>
        <end position="699"/>
    </location>
</feature>
<evidence type="ECO:0000259" key="8">
    <source>
        <dbReference type="Pfam" id="PF03176"/>
    </source>
</evidence>
<dbReference type="Pfam" id="PF03176">
    <property type="entry name" value="MMPL"/>
    <property type="match status" value="2"/>
</dbReference>
<dbReference type="PANTHER" id="PTHR33406">
    <property type="entry name" value="MEMBRANE PROTEIN MJ1562-RELATED"/>
    <property type="match status" value="1"/>
</dbReference>
<evidence type="ECO:0000313" key="11">
    <source>
        <dbReference type="Proteomes" id="UP001642484"/>
    </source>
</evidence>
<feature type="transmembrane region" description="Helical" evidence="7">
    <location>
        <begin position="249"/>
        <end position="272"/>
    </location>
</feature>
<sequence>MSDDDIGNRSDGKDIREQEGSYMDACMFVIARSVYRNRWPLVIAWGVVTFFLTPPALYLVLRKTVGMDKTPPAGTQSAAAMQVLDSQFHNASTKRMEMVVMRCKSWCVDMEHNEVAQVYANQIKDRVERFGLEHPGSQVSFQSYFDFVGHHQLLNPFKSKDQQSILLMWTWSVPVQLKQKAEDFVVSLRDFIGSIDEFGGTGAMEVKLTGNIILDHEMKVSIFDFTLHEVKTVWLPILILGYVLRSARLLLLALTPMLFEILVGFGFLYFVSLSGLNISYYALMIMLMLIMALSWDYALFMLTRYKAEREAGATVEQATVQMVAKSGSIVVVSGVVLSICWSVMLGLPDMFKTFGIAAASAIMVCVFAQLTFVAPVLAIFPWLGPEAGDPMEVEPLSPTGEAMRKVEQFRHGVYYQIGKFLTMFPCNVIAFTSIYVLMMPLTARFLQNFDLTRFQFTEMGHSFEMTMPRGSRAFNTSLEIVQDFDFDLTLMPVLIFATNAVDDFAQSAGTVSAPLVNENLFRLNCEMIRTLIFETSGRPYALGAKSFQTPSVPIDKSYIHSGPFAKKVFKDLFGQLVCPSLNEMNLVRKSFFARHVLLTQTSEHLDVMWQEMVRKNAMLTVVNPAIDPLGPLAFDLERRIQEVLEEMQRRGQTTIPQLRYLTFSPAAVVTDLINVTSSALPGCFLVCVLICFSLIALWFNALLVPFKLFITVVVPVTWTYGAAFYVYEDGALSWLGIPGLAPTKNDGLDWTVPVFSLTFLIGLALDYDFFLFERVFEFRLEGFGDREAIQLGLSATGGTISAAGLILGLTFLALVLTSELPMMNQQGFVFVFSIVVDTFLVRTLVVPAMLSMSPWLNYWPREMPDPIYEWLDEENKPKFRLSSVGSVDSD</sequence>
<feature type="transmembrane region" description="Helical" evidence="7">
    <location>
        <begin position="828"/>
        <end position="850"/>
    </location>
</feature>
<feature type="transmembrane region" description="Helical" evidence="7">
    <location>
        <begin position="413"/>
        <end position="438"/>
    </location>
</feature>
<dbReference type="EMBL" id="CAXAMN010008347">
    <property type="protein sequence ID" value="CAK9024837.1"/>
    <property type="molecule type" value="Genomic_DNA"/>
</dbReference>
<feature type="transmembrane region" description="Helical" evidence="7">
    <location>
        <begin position="356"/>
        <end position="383"/>
    </location>
</feature>
<comment type="similarity">
    <text evidence="2">Belongs to the resistance-nodulation-cell division (RND) (TC 2.A.6) family. MmpL subfamily.</text>
</comment>
<protein>
    <recommendedName>
        <fullName evidence="8">Membrane transport protein MMPL domain-containing protein</fullName>
    </recommendedName>
</protein>
<evidence type="ECO:0000256" key="2">
    <source>
        <dbReference type="ARBA" id="ARBA00010157"/>
    </source>
</evidence>
<evidence type="ECO:0000313" key="10">
    <source>
        <dbReference type="EMBL" id="CAK9024837.1"/>
    </source>
</evidence>
<dbReference type="InterPro" id="IPR004869">
    <property type="entry name" value="MMPL_dom"/>
</dbReference>
<evidence type="ECO:0000256" key="3">
    <source>
        <dbReference type="ARBA" id="ARBA00022475"/>
    </source>
</evidence>
<evidence type="ECO:0000256" key="6">
    <source>
        <dbReference type="ARBA" id="ARBA00023136"/>
    </source>
</evidence>
<evidence type="ECO:0000256" key="1">
    <source>
        <dbReference type="ARBA" id="ARBA00004651"/>
    </source>
</evidence>
<gene>
    <name evidence="9" type="ORF">CCMP2556_LOCUS15779</name>
    <name evidence="10" type="ORF">CCMP2556_LOCUS15787</name>
</gene>
<keyword evidence="3" id="KW-1003">Cell membrane</keyword>
<feature type="domain" description="Membrane transport protein MMPL" evidence="8">
    <location>
        <begin position="664"/>
        <end position="852"/>
    </location>
</feature>
<feature type="transmembrane region" description="Helical" evidence="7">
    <location>
        <begin position="706"/>
        <end position="727"/>
    </location>
</feature>
<evidence type="ECO:0000256" key="7">
    <source>
        <dbReference type="SAM" id="Phobius"/>
    </source>
</evidence>
<feature type="domain" description="Membrane transport protein MMPL" evidence="8">
    <location>
        <begin position="71"/>
        <end position="379"/>
    </location>
</feature>
<keyword evidence="4 7" id="KW-0812">Transmembrane</keyword>
<comment type="caution">
    <text evidence="9">The sequence shown here is derived from an EMBL/GenBank/DDBJ whole genome shotgun (WGS) entry which is preliminary data.</text>
</comment>
<proteinExistence type="inferred from homology"/>
<dbReference type="Gene3D" id="1.20.1640.10">
    <property type="entry name" value="Multidrug efflux transporter AcrB transmembrane domain"/>
    <property type="match status" value="2"/>
</dbReference>
<feature type="transmembrane region" description="Helical" evidence="7">
    <location>
        <begin position="747"/>
        <end position="770"/>
    </location>
</feature>
<feature type="transmembrane region" description="Helical" evidence="7">
    <location>
        <begin position="791"/>
        <end position="816"/>
    </location>
</feature>
<keyword evidence="5 7" id="KW-1133">Transmembrane helix</keyword>
<dbReference type="EMBL" id="CAXAMN010008336">
    <property type="protein sequence ID" value="CAK9024820.1"/>
    <property type="molecule type" value="Genomic_DNA"/>
</dbReference>
<name>A0ABP0KDE9_9DINO</name>
<feature type="transmembrane region" description="Helical" evidence="7">
    <location>
        <begin position="42"/>
        <end position="61"/>
    </location>
</feature>
<accession>A0ABP0KDE9</accession>
<keyword evidence="6 7" id="KW-0472">Membrane</keyword>
<comment type="subcellular location">
    <subcellularLocation>
        <location evidence="1">Cell membrane</location>
        <topology evidence="1">Multi-pass membrane protein</topology>
    </subcellularLocation>
</comment>
<feature type="transmembrane region" description="Helical" evidence="7">
    <location>
        <begin position="278"/>
        <end position="302"/>
    </location>
</feature>